<dbReference type="AlphaFoldDB" id="A0AAV7YQD7"/>
<reference evidence="3" key="1">
    <citation type="submission" date="2022-08" db="EMBL/GenBank/DDBJ databases">
        <title>Novel sulphate-reducing endosymbionts in the free-living metamonad Anaeramoeba.</title>
        <authorList>
            <person name="Jerlstrom-Hultqvist J."/>
            <person name="Cepicka I."/>
            <person name="Gallot-Lavallee L."/>
            <person name="Salas-Leiva D."/>
            <person name="Curtis B.A."/>
            <person name="Zahonova K."/>
            <person name="Pipaliya S."/>
            <person name="Dacks J."/>
            <person name="Roger A.J."/>
        </authorList>
    </citation>
    <scope>NUCLEOTIDE SEQUENCE</scope>
    <source>
        <strain evidence="3">Busselton2</strain>
    </source>
</reference>
<gene>
    <name evidence="3" type="ORF">M0812_02692</name>
</gene>
<evidence type="ECO:0000256" key="2">
    <source>
        <dbReference type="SAM" id="MobiDB-lite"/>
    </source>
</evidence>
<sequence length="327" mass="37947">MGNQPSPLSRNKIKRYIKVVNKYKKPIVILDVGARFVDLNSYALKMFKLKTKKIFYTTALKDLCPETQPHINVESIPFLTDWFHTTLNSTSGQGNVVFNYLLPDKSDRWSLITLTKVEFSDITLAQLVFVGIKNPKLNKIQNIPEPLSDVPQSDYQSDSGVGKTTSLSQEESVPSETEYNLFSDESVHEVHLLLNDIQTILSESIEEEQVLKKIKSILQRLEILHSEAIKEKEKRKSTLEIRINKERKDNNQKINKIEVDLKRRIDGQEKERKLKEKLVSENEKLKNLSTKIKDYYNENQSLLLNSLEENQQLLELFEDINQKMQNL</sequence>
<dbReference type="Proteomes" id="UP001146793">
    <property type="component" value="Unassembled WGS sequence"/>
</dbReference>
<accession>A0AAV7YQD7</accession>
<evidence type="ECO:0000313" key="3">
    <source>
        <dbReference type="EMBL" id="KAJ3431016.1"/>
    </source>
</evidence>
<evidence type="ECO:0000256" key="1">
    <source>
        <dbReference type="SAM" id="Coils"/>
    </source>
</evidence>
<dbReference type="EMBL" id="JANTQA010000048">
    <property type="protein sequence ID" value="KAJ3431016.1"/>
    <property type="molecule type" value="Genomic_DNA"/>
</dbReference>
<evidence type="ECO:0008006" key="5">
    <source>
        <dbReference type="Google" id="ProtNLM"/>
    </source>
</evidence>
<comment type="caution">
    <text evidence="3">The sequence shown here is derived from an EMBL/GenBank/DDBJ whole genome shotgun (WGS) entry which is preliminary data.</text>
</comment>
<evidence type="ECO:0000313" key="4">
    <source>
        <dbReference type="Proteomes" id="UP001146793"/>
    </source>
</evidence>
<proteinExistence type="predicted"/>
<name>A0AAV7YQD7_9EUKA</name>
<feature type="compositionally biased region" description="Polar residues" evidence="2">
    <location>
        <begin position="150"/>
        <end position="174"/>
    </location>
</feature>
<organism evidence="3 4">
    <name type="scientific">Anaeramoeba flamelloides</name>
    <dbReference type="NCBI Taxonomy" id="1746091"/>
    <lineage>
        <taxon>Eukaryota</taxon>
        <taxon>Metamonada</taxon>
        <taxon>Anaeramoebidae</taxon>
        <taxon>Anaeramoeba</taxon>
    </lineage>
</organism>
<feature type="region of interest" description="Disordered" evidence="2">
    <location>
        <begin position="143"/>
        <end position="174"/>
    </location>
</feature>
<keyword evidence="1" id="KW-0175">Coiled coil</keyword>
<feature type="coiled-coil region" evidence="1">
    <location>
        <begin position="229"/>
        <end position="305"/>
    </location>
</feature>
<protein>
    <recommendedName>
        <fullName evidence="5">PAS domain-containing protein</fullName>
    </recommendedName>
</protein>